<evidence type="ECO:0000256" key="1">
    <source>
        <dbReference type="ARBA" id="ARBA00022741"/>
    </source>
</evidence>
<proteinExistence type="predicted"/>
<dbReference type="InterPro" id="IPR006500">
    <property type="entry name" value="Helicase_put_C_phage/plasmid"/>
</dbReference>
<dbReference type="GO" id="GO:0016787">
    <property type="term" value="F:hydrolase activity"/>
    <property type="evidence" value="ECO:0007669"/>
    <property type="project" value="UniProtKB-KW"/>
</dbReference>
<gene>
    <name evidence="5" type="ORF">AU255_04970</name>
</gene>
<dbReference type="Gene3D" id="3.40.50.300">
    <property type="entry name" value="P-loop containing nucleotide triphosphate hydrolases"/>
    <property type="match status" value="1"/>
</dbReference>
<dbReference type="Proteomes" id="UP000191980">
    <property type="component" value="Unassembled WGS sequence"/>
</dbReference>
<feature type="domain" description="SF3 helicase" evidence="4">
    <location>
        <begin position="231"/>
        <end position="387"/>
    </location>
</feature>
<dbReference type="PANTHER" id="PTHR35372:SF2">
    <property type="entry name" value="SF3 HELICASE DOMAIN-CONTAINING PROTEIN"/>
    <property type="match status" value="1"/>
</dbReference>
<dbReference type="OrthoDB" id="784829at2"/>
<name>A0A1V8M6W4_9GAMM</name>
<keyword evidence="2" id="KW-0378">Hydrolase</keyword>
<dbReference type="InterPro" id="IPR014818">
    <property type="entry name" value="Phage/plasmid_primase_P4_C"/>
</dbReference>
<dbReference type="InterPro" id="IPR051620">
    <property type="entry name" value="ORF904-like_C"/>
</dbReference>
<dbReference type="InterPro" id="IPR027417">
    <property type="entry name" value="P-loop_NTPase"/>
</dbReference>
<comment type="caution">
    <text evidence="5">The sequence shown here is derived from an EMBL/GenBank/DDBJ whole genome shotgun (WGS) entry which is preliminary data.</text>
</comment>
<keyword evidence="3" id="KW-0067">ATP-binding</keyword>
<dbReference type="STRING" id="1420851.AU255_04970"/>
<evidence type="ECO:0000256" key="3">
    <source>
        <dbReference type="ARBA" id="ARBA00022840"/>
    </source>
</evidence>
<evidence type="ECO:0000313" key="6">
    <source>
        <dbReference type="Proteomes" id="UP000191980"/>
    </source>
</evidence>
<keyword evidence="6" id="KW-1185">Reference proteome</keyword>
<protein>
    <recommendedName>
        <fullName evidence="4">SF3 helicase domain-containing protein</fullName>
    </recommendedName>
</protein>
<organism evidence="5 6">
    <name type="scientific">Methyloprofundus sedimenti</name>
    <dbReference type="NCBI Taxonomy" id="1420851"/>
    <lineage>
        <taxon>Bacteria</taxon>
        <taxon>Pseudomonadati</taxon>
        <taxon>Pseudomonadota</taxon>
        <taxon>Gammaproteobacteria</taxon>
        <taxon>Methylococcales</taxon>
        <taxon>Methylococcaceae</taxon>
        <taxon>Methyloprofundus</taxon>
    </lineage>
</organism>
<sequence length="507" mass="57559">MSLEDTLQAQNEAIVAKKRRNSSSVAPIKPNVEILNAESITEIKRNTLNKLLSKINPVDFLAVCEALGWEPSKNKMGGDNPPTQSNYKVAIVDELMKSAKSNNWHLALDSGLFYIYTGSMWISLDKDELKNFLKDVAIKQSYPPIKAKDSKFIVQLYDQAIQDGFFTDKHYAQQSMINLSNCTLVLNSDGVKIKEFDYRDFLTHQLPFNYDPEAHNAIFQKYLDDVLPDKDTQRTLQETCGYLFIKGLKLEKIFFLYGTGANGKSVLFEVINGLIGDENTSHYSLESLTDNSGYYRAKIKDKIVNYGTDIKLTNIDAGLFKTLASGEPIEARLPYCEPFTMSDYAKLIFNVNRLDNANIEHTHGFYRRILIIPFDKTIADDKQDKSLHKKILSNKAGVLNWIIAGAKRVIANEDIFVSEECQKFKAKFIKETDSVALFLDDSGYEPSNTGTSFLSNVYAEYKEYCIDDGYRSLGKNNFSKRMCALGINRVKNNHNKDCFNVIKNYNP</sequence>
<evidence type="ECO:0000313" key="5">
    <source>
        <dbReference type="EMBL" id="OQK17246.1"/>
    </source>
</evidence>
<dbReference type="Pfam" id="PF08706">
    <property type="entry name" value="D5_N"/>
    <property type="match status" value="1"/>
</dbReference>
<dbReference type="GO" id="GO:0005524">
    <property type="term" value="F:ATP binding"/>
    <property type="evidence" value="ECO:0007669"/>
    <property type="project" value="UniProtKB-KW"/>
</dbReference>
<dbReference type="Pfam" id="PF19263">
    <property type="entry name" value="DUF5906"/>
    <property type="match status" value="1"/>
</dbReference>
<reference evidence="5 6" key="1">
    <citation type="submission" date="2015-12" db="EMBL/GenBank/DDBJ databases">
        <authorList>
            <person name="Shamseldin A."/>
            <person name="Moawad H."/>
            <person name="Abd El-Rahim W.M."/>
            <person name="Sadowsky M.J."/>
        </authorList>
    </citation>
    <scope>NUCLEOTIDE SEQUENCE [LARGE SCALE GENOMIC DNA]</scope>
    <source>
        <strain evidence="5 6">WF1</strain>
    </source>
</reference>
<dbReference type="PANTHER" id="PTHR35372">
    <property type="entry name" value="ATP BINDING PROTEIN-RELATED"/>
    <property type="match status" value="1"/>
</dbReference>
<dbReference type="RefSeq" id="WP_080521859.1">
    <property type="nucleotide sequence ID" value="NZ_LPUF01000001.1"/>
</dbReference>
<dbReference type="NCBIfam" id="TIGR01613">
    <property type="entry name" value="primase_Cterm"/>
    <property type="match status" value="1"/>
</dbReference>
<keyword evidence="1" id="KW-0547">Nucleotide-binding</keyword>
<dbReference type="PROSITE" id="PS51206">
    <property type="entry name" value="SF3_HELICASE_1"/>
    <property type="match status" value="1"/>
</dbReference>
<dbReference type="InterPro" id="IPR045455">
    <property type="entry name" value="NrS-1_pol-like_helicase"/>
</dbReference>
<accession>A0A1V8M6W4</accession>
<dbReference type="EMBL" id="LPUF01000001">
    <property type="protein sequence ID" value="OQK17246.1"/>
    <property type="molecule type" value="Genomic_DNA"/>
</dbReference>
<dbReference type="InterPro" id="IPR014015">
    <property type="entry name" value="Helicase_SF3_DNA-vir"/>
</dbReference>
<evidence type="ECO:0000256" key="2">
    <source>
        <dbReference type="ARBA" id="ARBA00022801"/>
    </source>
</evidence>
<dbReference type="AlphaFoldDB" id="A0A1V8M6W4"/>
<dbReference type="SUPFAM" id="SSF52540">
    <property type="entry name" value="P-loop containing nucleoside triphosphate hydrolases"/>
    <property type="match status" value="1"/>
</dbReference>
<evidence type="ECO:0000259" key="4">
    <source>
        <dbReference type="PROSITE" id="PS51206"/>
    </source>
</evidence>